<evidence type="ECO:0000313" key="2">
    <source>
        <dbReference type="Proteomes" id="UP000306791"/>
    </source>
</evidence>
<comment type="caution">
    <text evidence="1">The sequence shown here is derived from an EMBL/GenBank/DDBJ whole genome shotgun (WGS) entry which is preliminary data.</text>
</comment>
<name>A0ABY2UKB4_9GAMM</name>
<evidence type="ECO:0000313" key="1">
    <source>
        <dbReference type="EMBL" id="TLM77544.1"/>
    </source>
</evidence>
<dbReference type="Proteomes" id="UP000306791">
    <property type="component" value="Unassembled WGS sequence"/>
</dbReference>
<protein>
    <submittedName>
        <fullName evidence="1">Uncharacterized protein</fullName>
    </submittedName>
</protein>
<accession>A0ABY2UKB4</accession>
<gene>
    <name evidence="1" type="ORF">FDY93_07955</name>
</gene>
<dbReference type="RefSeq" id="WP_138235226.1">
    <property type="nucleotide sequence ID" value="NZ_CP185860.1"/>
</dbReference>
<organism evidence="1 2">
    <name type="scientific">Microbulbifer harenosus</name>
    <dbReference type="NCBI Taxonomy" id="2576840"/>
    <lineage>
        <taxon>Bacteria</taxon>
        <taxon>Pseudomonadati</taxon>
        <taxon>Pseudomonadota</taxon>
        <taxon>Gammaproteobacteria</taxon>
        <taxon>Cellvibrionales</taxon>
        <taxon>Microbulbiferaceae</taxon>
        <taxon>Microbulbifer</taxon>
    </lineage>
</organism>
<proteinExistence type="predicted"/>
<sequence>MKIVRDTRLEEFKRIEDLLYGINYEVWFNLYGPTNPDVPLEEILRKLISENCRISDVVSSSPQKVVSEIMEMVFYDGDKSAGPLELESKKAEIAKLLSNVFTRINIEQAESVAKFEFKKGHPAYPVFWDFACDIQSKGQRWVFIGSSSD</sequence>
<reference evidence="1 2" key="1">
    <citation type="submission" date="2019-05" db="EMBL/GenBank/DDBJ databases">
        <title>Microbulbifer harenosus sp. nov., an alginate-degrading bacterium isolated from coastal sand.</title>
        <authorList>
            <person name="Huang H."/>
            <person name="Mo K."/>
            <person name="Bao S."/>
        </authorList>
    </citation>
    <scope>NUCLEOTIDE SEQUENCE [LARGE SCALE GENOMIC DNA]</scope>
    <source>
        <strain evidence="1 2">HB161719</strain>
    </source>
</reference>
<keyword evidence="2" id="KW-1185">Reference proteome</keyword>
<dbReference type="EMBL" id="VANI01000009">
    <property type="protein sequence ID" value="TLM77544.1"/>
    <property type="molecule type" value="Genomic_DNA"/>
</dbReference>